<gene>
    <name evidence="6" type="ORF">D910_07535</name>
</gene>
<comment type="similarity">
    <text evidence="2 5">Belongs to the nucleoporin interacting component (NIC) family.</text>
</comment>
<dbReference type="STRING" id="77166.U4UHU5"/>
<sequence length="818" mass="93158">MADFSELLQAAERLTTDLEGTSDLPKVNRSLKQVLEASNDLYSRVAQTAGSKDIQANLLLGSKGIDLPKIVQKLESISTKRTFEPIEPVDDLDIANILQNEIRNKILEAFDSGYNEMLKSTFENAWEHQQAEWKQEKMKILNALGGRSGLPIEIGKDQSILIEKPAPPLSHLGPNEMIYASKIIQYNNDSVRGLFSRPSLVNVFCDIASEFKDGKVKDMWEIIKYMVQCSSIPQSEDPIKTRNTKPVILSLVRQGQKYLEDRYKTFMNSIITENLTHAGRGGIPGTYPLVKSFVGLRLQGEYLGLKDGMIDDRPLWPMVYYCLRSGDLPAAIHCLKKSGLTEYNEIISLLEAKLGNPNNPNIPKLEDSIRFSYRRFVRNETDPFKRITWSVLGCCDISDEHSEVARTADDYLWLKLSLVRADSSKEDSIKYSDLQQVILEEYGESHYDAFNQPHLYFQVLALTGQFEAAIEFLARIERFKVHAVHMAIALNELYLLAGPHDTSAPLLFIDPADPKPARRLNLARLIMIYVRSFEFHCPNEALHYLYHLKNYTDSEGQSLFKVCAVDLALETKEYAQLLGTVDGNGIRNKGLIDQFIDTHVTAVSVAETIAANLVNKGLYEDAIALFDIANNQEGILTYLCTMLSQVVQLEGDPNSLRTRLKNQAFYYAERISREGFKSERSDLKFSFFTLNRLITFFDLYYEKEFPQALKVLNDIKLVPFREEELKDRVFDVTHNLTSNVAKVIPDVLLTTMNMLFAQYQKIKSNVEFIPRFQEGPLEAQMSYLRQQAKTITNFAGMLPYRMPGDTNSRLVQMEILMH</sequence>
<keyword evidence="5" id="KW-0472">Membrane</keyword>
<dbReference type="OrthoDB" id="1918363at2759"/>
<keyword evidence="5" id="KW-0811">Translocation</keyword>
<evidence type="ECO:0000256" key="1">
    <source>
        <dbReference type="ARBA" id="ARBA00004567"/>
    </source>
</evidence>
<evidence type="ECO:0000256" key="2">
    <source>
        <dbReference type="ARBA" id="ARBA00010186"/>
    </source>
</evidence>
<dbReference type="AlphaFoldDB" id="U4UHU5"/>
<dbReference type="PANTHER" id="PTHR11225">
    <property type="entry name" value="NUCLEAR PORE COMPLEX PROTEIN NUP93 NUCLEOPORIN NUP93 DEAD EYE PROTEIN"/>
    <property type="match status" value="1"/>
</dbReference>
<keyword evidence="3 5" id="KW-0906">Nuclear pore complex</keyword>
<dbReference type="EMBL" id="KB632219">
    <property type="protein sequence ID" value="ERL90181.1"/>
    <property type="molecule type" value="Genomic_DNA"/>
</dbReference>
<dbReference type="GO" id="GO:0017056">
    <property type="term" value="F:structural constituent of nuclear pore"/>
    <property type="evidence" value="ECO:0007669"/>
    <property type="project" value="InterPro"/>
</dbReference>
<name>U4UHU5_DENPD</name>
<organism evidence="6 7">
    <name type="scientific">Dendroctonus ponderosae</name>
    <name type="common">Mountain pine beetle</name>
    <dbReference type="NCBI Taxonomy" id="77166"/>
    <lineage>
        <taxon>Eukaryota</taxon>
        <taxon>Metazoa</taxon>
        <taxon>Ecdysozoa</taxon>
        <taxon>Arthropoda</taxon>
        <taxon>Hexapoda</taxon>
        <taxon>Insecta</taxon>
        <taxon>Pterygota</taxon>
        <taxon>Neoptera</taxon>
        <taxon>Endopterygota</taxon>
        <taxon>Coleoptera</taxon>
        <taxon>Polyphaga</taxon>
        <taxon>Cucujiformia</taxon>
        <taxon>Curculionidae</taxon>
        <taxon>Scolytinae</taxon>
        <taxon>Dendroctonus</taxon>
    </lineage>
</organism>
<evidence type="ECO:0000256" key="5">
    <source>
        <dbReference type="RuleBase" id="RU364035"/>
    </source>
</evidence>
<dbReference type="GO" id="GO:0016973">
    <property type="term" value="P:poly(A)+ mRNA export from nucleus"/>
    <property type="evidence" value="ECO:0007669"/>
    <property type="project" value="TreeGrafter"/>
</dbReference>
<keyword evidence="5" id="KW-0813">Transport</keyword>
<protein>
    <recommendedName>
        <fullName evidence="5">Nuclear pore protein</fullName>
    </recommendedName>
</protein>
<keyword evidence="5" id="KW-0509">mRNA transport</keyword>
<dbReference type="PANTHER" id="PTHR11225:SF4">
    <property type="entry name" value="NUCLEAR PORE COMPLEX PROTEIN NUP93"/>
    <property type="match status" value="1"/>
</dbReference>
<accession>U4UHU5</accession>
<dbReference type="Pfam" id="PF04097">
    <property type="entry name" value="Nic96"/>
    <property type="match status" value="1"/>
</dbReference>
<proteinExistence type="inferred from homology"/>
<comment type="subcellular location">
    <subcellularLocation>
        <location evidence="1 5">Nucleus</location>
        <location evidence="1 5">Nuclear pore complex</location>
    </subcellularLocation>
</comment>
<evidence type="ECO:0000313" key="7">
    <source>
        <dbReference type="Proteomes" id="UP000030742"/>
    </source>
</evidence>
<dbReference type="GO" id="GO:0006606">
    <property type="term" value="P:protein import into nucleus"/>
    <property type="evidence" value="ECO:0007669"/>
    <property type="project" value="TreeGrafter"/>
</dbReference>
<dbReference type="Proteomes" id="UP000030742">
    <property type="component" value="Unassembled WGS sequence"/>
</dbReference>
<evidence type="ECO:0000256" key="4">
    <source>
        <dbReference type="ARBA" id="ARBA00023242"/>
    </source>
</evidence>
<reference evidence="6 7" key="1">
    <citation type="journal article" date="2013" name="Genome Biol.">
        <title>Draft genome of the mountain pine beetle, Dendroctonus ponderosae Hopkins, a major forest pest.</title>
        <authorList>
            <person name="Keeling C.I."/>
            <person name="Yuen M.M."/>
            <person name="Liao N.Y."/>
            <person name="Docking T.R."/>
            <person name="Chan S.K."/>
            <person name="Taylor G.A."/>
            <person name="Palmquist D.L."/>
            <person name="Jackman S.D."/>
            <person name="Nguyen A."/>
            <person name="Li M."/>
            <person name="Henderson H."/>
            <person name="Janes J.K."/>
            <person name="Zhao Y."/>
            <person name="Pandoh P."/>
            <person name="Moore R."/>
            <person name="Sperling F.A."/>
            <person name="Huber D.P."/>
            <person name="Birol I."/>
            <person name="Jones S.J."/>
            <person name="Bohlmann J."/>
        </authorList>
    </citation>
    <scope>NUCLEOTIDE SEQUENCE</scope>
</reference>
<keyword evidence="5" id="KW-0653">Protein transport</keyword>
<evidence type="ECO:0000256" key="3">
    <source>
        <dbReference type="ARBA" id="ARBA00023132"/>
    </source>
</evidence>
<keyword evidence="4 5" id="KW-0539">Nucleus</keyword>
<evidence type="ECO:0000313" key="6">
    <source>
        <dbReference type="EMBL" id="ERL90181.1"/>
    </source>
</evidence>
<dbReference type="InterPro" id="IPR007231">
    <property type="entry name" value="Nucleoporin_int_Nup93/Nic96"/>
</dbReference>
<dbReference type="GO" id="GO:0005643">
    <property type="term" value="C:nuclear pore"/>
    <property type="evidence" value="ECO:0007669"/>
    <property type="project" value="UniProtKB-SubCell"/>
</dbReference>